<dbReference type="PROSITE" id="PS50293">
    <property type="entry name" value="TPR_REGION"/>
    <property type="match status" value="1"/>
</dbReference>
<reference evidence="1" key="1">
    <citation type="journal article" date="2014" name="Front. Microbiol.">
        <title>High frequency of phylogenetically diverse reductive dehalogenase-homologous genes in deep subseafloor sedimentary metagenomes.</title>
        <authorList>
            <person name="Kawai M."/>
            <person name="Futagami T."/>
            <person name="Toyoda A."/>
            <person name="Takaki Y."/>
            <person name="Nishi S."/>
            <person name="Hori S."/>
            <person name="Arai W."/>
            <person name="Tsubouchi T."/>
            <person name="Morono Y."/>
            <person name="Uchiyama I."/>
            <person name="Ito T."/>
            <person name="Fujiyama A."/>
            <person name="Inagaki F."/>
            <person name="Takami H."/>
        </authorList>
    </citation>
    <scope>NUCLEOTIDE SEQUENCE</scope>
    <source>
        <strain evidence="1">Expedition CK06-06</strain>
    </source>
</reference>
<dbReference type="SMART" id="SM00028">
    <property type="entry name" value="TPR"/>
    <property type="match status" value="2"/>
</dbReference>
<organism evidence="1">
    <name type="scientific">marine sediment metagenome</name>
    <dbReference type="NCBI Taxonomy" id="412755"/>
    <lineage>
        <taxon>unclassified sequences</taxon>
        <taxon>metagenomes</taxon>
        <taxon>ecological metagenomes</taxon>
    </lineage>
</organism>
<accession>X1VWX4</accession>
<gene>
    <name evidence="1" type="ORF">S12H4_59081</name>
</gene>
<dbReference type="InterPro" id="IPR011990">
    <property type="entry name" value="TPR-like_helical_dom_sf"/>
</dbReference>
<dbReference type="EMBL" id="BARW01038511">
    <property type="protein sequence ID" value="GAJ23236.1"/>
    <property type="molecule type" value="Genomic_DNA"/>
</dbReference>
<dbReference type="SUPFAM" id="SSF48452">
    <property type="entry name" value="TPR-like"/>
    <property type="match status" value="1"/>
</dbReference>
<sequence>MIAALINLGNAYFGQKKYGASIEQYKKAVLIKPDEAMIHYNLGAAFSNNENYEQAVAKYLRAVEIDPEIGDAHYGLAFGFYQL</sequence>
<dbReference type="PROSITE" id="PS50005">
    <property type="entry name" value="TPR"/>
    <property type="match status" value="2"/>
</dbReference>
<dbReference type="AlphaFoldDB" id="X1VWX4"/>
<dbReference type="InterPro" id="IPR019734">
    <property type="entry name" value="TPR_rpt"/>
</dbReference>
<proteinExistence type="predicted"/>
<evidence type="ECO:0000313" key="1">
    <source>
        <dbReference type="EMBL" id="GAJ23236.1"/>
    </source>
</evidence>
<dbReference type="Pfam" id="PF13414">
    <property type="entry name" value="TPR_11"/>
    <property type="match status" value="2"/>
</dbReference>
<protein>
    <submittedName>
        <fullName evidence="1">Uncharacterized protein</fullName>
    </submittedName>
</protein>
<name>X1VWX4_9ZZZZ</name>
<feature type="non-terminal residue" evidence="1">
    <location>
        <position position="83"/>
    </location>
</feature>
<dbReference type="PANTHER" id="PTHR12558">
    <property type="entry name" value="CELL DIVISION CYCLE 16,23,27"/>
    <property type="match status" value="1"/>
</dbReference>
<comment type="caution">
    <text evidence="1">The sequence shown here is derived from an EMBL/GenBank/DDBJ whole genome shotgun (WGS) entry which is preliminary data.</text>
</comment>
<dbReference type="Gene3D" id="1.25.40.10">
    <property type="entry name" value="Tetratricopeptide repeat domain"/>
    <property type="match status" value="1"/>
</dbReference>
<dbReference type="PANTHER" id="PTHR12558:SF13">
    <property type="entry name" value="CELL DIVISION CYCLE PROTEIN 27 HOMOLOG"/>
    <property type="match status" value="1"/>
</dbReference>